<keyword evidence="2" id="KW-1185">Reference proteome</keyword>
<accession>A0AAN9LZ99</accession>
<dbReference type="Proteomes" id="UP001367508">
    <property type="component" value="Unassembled WGS sequence"/>
</dbReference>
<protein>
    <submittedName>
        <fullName evidence="1">Uncharacterized protein</fullName>
    </submittedName>
</protein>
<comment type="caution">
    <text evidence="1">The sequence shown here is derived from an EMBL/GenBank/DDBJ whole genome shotgun (WGS) entry which is preliminary data.</text>
</comment>
<organism evidence="1 2">
    <name type="scientific">Canavalia gladiata</name>
    <name type="common">Sword bean</name>
    <name type="synonym">Dolichos gladiatus</name>
    <dbReference type="NCBI Taxonomy" id="3824"/>
    <lineage>
        <taxon>Eukaryota</taxon>
        <taxon>Viridiplantae</taxon>
        <taxon>Streptophyta</taxon>
        <taxon>Embryophyta</taxon>
        <taxon>Tracheophyta</taxon>
        <taxon>Spermatophyta</taxon>
        <taxon>Magnoliopsida</taxon>
        <taxon>eudicotyledons</taxon>
        <taxon>Gunneridae</taxon>
        <taxon>Pentapetalae</taxon>
        <taxon>rosids</taxon>
        <taxon>fabids</taxon>
        <taxon>Fabales</taxon>
        <taxon>Fabaceae</taxon>
        <taxon>Papilionoideae</taxon>
        <taxon>50 kb inversion clade</taxon>
        <taxon>NPAAA clade</taxon>
        <taxon>indigoferoid/millettioid clade</taxon>
        <taxon>Phaseoleae</taxon>
        <taxon>Canavalia</taxon>
    </lineage>
</organism>
<evidence type="ECO:0000313" key="2">
    <source>
        <dbReference type="Proteomes" id="UP001367508"/>
    </source>
</evidence>
<sequence length="127" mass="14864">MSSLSRHPIHDNLAMTMAFWFQNLSREHEHFQMDFKLYTNGLNHNQRLHLQGTRETIQELMRASHQKQLMTLRGLARNYVVQSIEPKSASTAEIDPGLKPQTYLETRRNQMKLELMISLHLLGPKNP</sequence>
<reference evidence="1 2" key="1">
    <citation type="submission" date="2024-01" db="EMBL/GenBank/DDBJ databases">
        <title>The genomes of 5 underutilized Papilionoideae crops provide insights into root nodulation and disease resistanc.</title>
        <authorList>
            <person name="Jiang F."/>
        </authorList>
    </citation>
    <scope>NUCLEOTIDE SEQUENCE [LARGE SCALE GENOMIC DNA]</scope>
    <source>
        <strain evidence="1">LVBAO_FW01</strain>
        <tissue evidence="1">Leaves</tissue>
    </source>
</reference>
<proteinExistence type="predicted"/>
<gene>
    <name evidence="1" type="ORF">VNO77_15132</name>
</gene>
<name>A0AAN9LZ99_CANGL</name>
<dbReference type="AlphaFoldDB" id="A0AAN9LZ99"/>
<dbReference type="EMBL" id="JAYMYQ010000003">
    <property type="protein sequence ID" value="KAK7344907.1"/>
    <property type="molecule type" value="Genomic_DNA"/>
</dbReference>
<evidence type="ECO:0000313" key="1">
    <source>
        <dbReference type="EMBL" id="KAK7344907.1"/>
    </source>
</evidence>